<comment type="caution">
    <text evidence="3">The sequence shown here is derived from an EMBL/GenBank/DDBJ whole genome shotgun (WGS) entry which is preliminary data.</text>
</comment>
<evidence type="ECO:0000313" key="3">
    <source>
        <dbReference type="EMBL" id="MEP0815996.1"/>
    </source>
</evidence>
<dbReference type="InterPro" id="IPR045864">
    <property type="entry name" value="aa-tRNA-synth_II/BPL/LPL"/>
</dbReference>
<dbReference type="Pfam" id="PF03099">
    <property type="entry name" value="BPL_LplA_LipB"/>
    <property type="match status" value="1"/>
</dbReference>
<dbReference type="SUPFAM" id="SSF55681">
    <property type="entry name" value="Class II aaRS and biotin synthetases"/>
    <property type="match status" value="1"/>
</dbReference>
<evidence type="ECO:0000313" key="4">
    <source>
        <dbReference type="Proteomes" id="UP001464891"/>
    </source>
</evidence>
<dbReference type="PANTHER" id="PTHR12835">
    <property type="entry name" value="BIOTIN PROTEIN LIGASE"/>
    <property type="match status" value="1"/>
</dbReference>
<gene>
    <name evidence="3" type="ORF">NC998_02675</name>
</gene>
<dbReference type="InterPro" id="IPR004143">
    <property type="entry name" value="BPL_LPL_catalytic"/>
</dbReference>
<dbReference type="EC" id="6.3.4.15" evidence="3"/>
<keyword evidence="1 3" id="KW-0436">Ligase</keyword>
<dbReference type="Proteomes" id="UP001464891">
    <property type="component" value="Unassembled WGS sequence"/>
</dbReference>
<reference evidence="3 4" key="1">
    <citation type="submission" date="2022-04" db="EMBL/GenBank/DDBJ databases">
        <title>Positive selection, recombination, and allopatry shape intraspecific diversity of widespread and dominant cyanobacteria.</title>
        <authorList>
            <person name="Wei J."/>
            <person name="Shu W."/>
            <person name="Hu C."/>
        </authorList>
    </citation>
    <scope>NUCLEOTIDE SEQUENCE [LARGE SCALE GENOMIC DNA]</scope>
    <source>
        <strain evidence="3 4">GB2-A4</strain>
    </source>
</reference>
<dbReference type="EMBL" id="JAMPKM010000001">
    <property type="protein sequence ID" value="MEP0815996.1"/>
    <property type="molecule type" value="Genomic_DNA"/>
</dbReference>
<protein>
    <submittedName>
        <fullName evidence="3">Biotin--[acetyl-CoA-carboxylase] ligase</fullName>
        <ecNumber evidence="3">6.3.4.15</ecNumber>
    </submittedName>
</protein>
<dbReference type="GO" id="GO:0004077">
    <property type="term" value="F:biotin--[biotin carboxyl-carrier protein] ligase activity"/>
    <property type="evidence" value="ECO:0007669"/>
    <property type="project" value="UniProtKB-EC"/>
</dbReference>
<name>A0ABV0J2J8_9CYAN</name>
<keyword evidence="4" id="KW-1185">Reference proteome</keyword>
<dbReference type="InterPro" id="IPR004408">
    <property type="entry name" value="Biotin_CoA_COase_ligase"/>
</dbReference>
<organism evidence="3 4">
    <name type="scientific">Trichocoleus desertorum GB2-A4</name>
    <dbReference type="NCBI Taxonomy" id="2933944"/>
    <lineage>
        <taxon>Bacteria</taxon>
        <taxon>Bacillati</taxon>
        <taxon>Cyanobacteriota</taxon>
        <taxon>Cyanophyceae</taxon>
        <taxon>Leptolyngbyales</taxon>
        <taxon>Trichocoleusaceae</taxon>
        <taxon>Trichocoleus</taxon>
    </lineage>
</organism>
<dbReference type="PANTHER" id="PTHR12835:SF5">
    <property type="entry name" value="BIOTIN--PROTEIN LIGASE"/>
    <property type="match status" value="1"/>
</dbReference>
<evidence type="ECO:0000256" key="1">
    <source>
        <dbReference type="ARBA" id="ARBA00022598"/>
    </source>
</evidence>
<evidence type="ECO:0000259" key="2">
    <source>
        <dbReference type="PROSITE" id="PS51733"/>
    </source>
</evidence>
<sequence length="275" mass="29241">MGFEHQRFELALQQVRHHLSTVFQPPHISNALPLSLQVFETLASTNQTLWELVSQGAIAGTAVLALQQESGRGQWGRQWQSPLGGLYLSVALSPALPVANSAQLTLCSAWGIATALRSYNLPVQLKWPNDLVLNGRKLGGILTETRIRQGQVTKAVVGVGINWTNPVPPTGINLAAALAEQTQPAIDSLEMLAAIALQGIASGYAAWRQEGIENLLPAYLSLLTSLGRSIVLDGVTGTIVGVSANGELQIRSASNSPSSREILLKPGTISLGYDV</sequence>
<feature type="domain" description="BPL/LPL catalytic" evidence="2">
    <location>
        <begin position="26"/>
        <end position="208"/>
    </location>
</feature>
<dbReference type="RefSeq" id="WP_190431643.1">
    <property type="nucleotide sequence ID" value="NZ_JAMPKM010000001.1"/>
</dbReference>
<accession>A0ABV0J2J8</accession>
<dbReference type="NCBIfam" id="TIGR00121">
    <property type="entry name" value="birA_ligase"/>
    <property type="match status" value="1"/>
</dbReference>
<dbReference type="CDD" id="cd16442">
    <property type="entry name" value="BPL"/>
    <property type="match status" value="1"/>
</dbReference>
<proteinExistence type="predicted"/>
<dbReference type="Gene3D" id="3.30.930.10">
    <property type="entry name" value="Bira Bifunctional Protein, Domain 2"/>
    <property type="match status" value="1"/>
</dbReference>
<dbReference type="PROSITE" id="PS51733">
    <property type="entry name" value="BPL_LPL_CATALYTIC"/>
    <property type="match status" value="1"/>
</dbReference>